<accession>A0ABU9UEA7</accession>
<feature type="region of interest" description="Disordered" evidence="1">
    <location>
        <begin position="74"/>
        <end position="96"/>
    </location>
</feature>
<dbReference type="Proteomes" id="UP001466331">
    <property type="component" value="Unassembled WGS sequence"/>
</dbReference>
<reference evidence="2 3" key="1">
    <citation type="submission" date="2024-03" db="EMBL/GenBank/DDBJ databases">
        <title>Ignisphaera cupida sp. nov., a hyperthermophilic hydrolytic archaeon from a hot spring of Kamchatka, and proposal of Ignisphaeraceae fam. nov.</title>
        <authorList>
            <person name="Podosokorskaya O.A."/>
            <person name="Elcheninov A.G."/>
            <person name="Maltseva A.I."/>
            <person name="Zayulina K.S."/>
            <person name="Novikov A."/>
            <person name="Merkel A.Y."/>
        </authorList>
    </citation>
    <scope>NUCLEOTIDE SEQUENCE [LARGE SCALE GENOMIC DNA]</scope>
    <source>
        <strain evidence="2 3">38H-sp</strain>
    </source>
</reference>
<evidence type="ECO:0000313" key="2">
    <source>
        <dbReference type="EMBL" id="MEM5948869.1"/>
    </source>
</evidence>
<dbReference type="RefSeq" id="WP_420070322.1">
    <property type="nucleotide sequence ID" value="NZ_JBCHKQ010000006.1"/>
</dbReference>
<protein>
    <submittedName>
        <fullName evidence="2">Uncharacterized protein</fullName>
    </submittedName>
</protein>
<evidence type="ECO:0000313" key="3">
    <source>
        <dbReference type="Proteomes" id="UP001466331"/>
    </source>
</evidence>
<gene>
    <name evidence="2" type="ORF">WKV44_09985</name>
</gene>
<organism evidence="2 3">
    <name type="scientific">Rarispira pelagica</name>
    <dbReference type="NCBI Taxonomy" id="3141764"/>
    <lineage>
        <taxon>Bacteria</taxon>
        <taxon>Pseudomonadati</taxon>
        <taxon>Spirochaetota</taxon>
        <taxon>Spirochaetia</taxon>
        <taxon>Winmispirales</taxon>
        <taxon>Winmispiraceae</taxon>
        <taxon>Rarispira</taxon>
    </lineage>
</organism>
<comment type="caution">
    <text evidence="2">The sequence shown here is derived from an EMBL/GenBank/DDBJ whole genome shotgun (WGS) entry which is preliminary data.</text>
</comment>
<keyword evidence="3" id="KW-1185">Reference proteome</keyword>
<dbReference type="EMBL" id="JBCHKQ010000006">
    <property type="protein sequence ID" value="MEM5948869.1"/>
    <property type="molecule type" value="Genomic_DNA"/>
</dbReference>
<evidence type="ECO:0000256" key="1">
    <source>
        <dbReference type="SAM" id="MobiDB-lite"/>
    </source>
</evidence>
<sequence length="96" mass="11093">MTYDELTKLTKEKNILERNKIDIKKLTQQEVVEIIGDKRLILLITPSVEKSLAKLANEIPRRLKFTGPRPWLDKLYKENQQQGEEGNDKGSDKSAI</sequence>
<name>A0ABU9UEA7_9SPIR</name>
<feature type="compositionally biased region" description="Basic and acidic residues" evidence="1">
    <location>
        <begin position="86"/>
        <end position="96"/>
    </location>
</feature>
<proteinExistence type="predicted"/>